<keyword evidence="5" id="KW-0067">ATP-binding</keyword>
<keyword evidence="8" id="KW-1185">Reference proteome</keyword>
<comment type="caution">
    <text evidence="7">The sequence shown here is derived from an EMBL/GenBank/DDBJ whole genome shotgun (WGS) entry which is preliminary data.</text>
</comment>
<dbReference type="SUPFAM" id="SSF56112">
    <property type="entry name" value="Protein kinase-like (PK-like)"/>
    <property type="match status" value="1"/>
</dbReference>
<reference evidence="7 8" key="1">
    <citation type="submission" date="2024-09" db="EMBL/GenBank/DDBJ databases">
        <title>Chromosome-scale assembly of Riccia fluitans.</title>
        <authorList>
            <person name="Paukszto L."/>
            <person name="Sawicki J."/>
            <person name="Karawczyk K."/>
            <person name="Piernik-Szablinska J."/>
            <person name="Szczecinska M."/>
            <person name="Mazdziarz M."/>
        </authorList>
    </citation>
    <scope>NUCLEOTIDE SEQUENCE [LARGE SCALE GENOMIC DNA]</scope>
    <source>
        <strain evidence="7">Rf_01</strain>
        <tissue evidence="7">Aerial parts of the thallus</tissue>
    </source>
</reference>
<feature type="domain" description="Protein kinase" evidence="6">
    <location>
        <begin position="1"/>
        <end position="74"/>
    </location>
</feature>
<evidence type="ECO:0000256" key="5">
    <source>
        <dbReference type="ARBA" id="ARBA00022840"/>
    </source>
</evidence>
<evidence type="ECO:0000256" key="2">
    <source>
        <dbReference type="ARBA" id="ARBA00022679"/>
    </source>
</evidence>
<evidence type="ECO:0000259" key="6">
    <source>
        <dbReference type="PROSITE" id="PS50011"/>
    </source>
</evidence>
<gene>
    <name evidence="7" type="ORF">R1flu_014140</name>
</gene>
<dbReference type="EMBL" id="JBHFFA010000004">
    <property type="protein sequence ID" value="KAL2629454.1"/>
    <property type="molecule type" value="Genomic_DNA"/>
</dbReference>
<dbReference type="InterPro" id="IPR011009">
    <property type="entry name" value="Kinase-like_dom_sf"/>
</dbReference>
<keyword evidence="1" id="KW-0723">Serine/threonine-protein kinase</keyword>
<evidence type="ECO:0000313" key="7">
    <source>
        <dbReference type="EMBL" id="KAL2629454.1"/>
    </source>
</evidence>
<keyword evidence="3" id="KW-0547">Nucleotide-binding</keyword>
<organism evidence="7 8">
    <name type="scientific">Riccia fluitans</name>
    <dbReference type="NCBI Taxonomy" id="41844"/>
    <lineage>
        <taxon>Eukaryota</taxon>
        <taxon>Viridiplantae</taxon>
        <taxon>Streptophyta</taxon>
        <taxon>Embryophyta</taxon>
        <taxon>Marchantiophyta</taxon>
        <taxon>Marchantiopsida</taxon>
        <taxon>Marchantiidae</taxon>
        <taxon>Marchantiales</taxon>
        <taxon>Ricciaceae</taxon>
        <taxon>Riccia</taxon>
    </lineage>
</organism>
<name>A0ABD1YIP2_9MARC</name>
<dbReference type="Pfam" id="PF00069">
    <property type="entry name" value="Pkinase"/>
    <property type="match status" value="1"/>
</dbReference>
<dbReference type="Proteomes" id="UP001605036">
    <property type="component" value="Unassembled WGS sequence"/>
</dbReference>
<dbReference type="InterPro" id="IPR050205">
    <property type="entry name" value="CDPK_Ser/Thr_kinases"/>
</dbReference>
<evidence type="ECO:0000256" key="4">
    <source>
        <dbReference type="ARBA" id="ARBA00022777"/>
    </source>
</evidence>
<dbReference type="InterPro" id="IPR000719">
    <property type="entry name" value="Prot_kinase_dom"/>
</dbReference>
<keyword evidence="4" id="KW-0418">Kinase</keyword>
<proteinExistence type="predicted"/>
<evidence type="ECO:0000256" key="3">
    <source>
        <dbReference type="ARBA" id="ARBA00022741"/>
    </source>
</evidence>
<dbReference type="Gene3D" id="1.10.510.10">
    <property type="entry name" value="Transferase(Phosphotransferase) domain 1"/>
    <property type="match status" value="1"/>
</dbReference>
<evidence type="ECO:0000313" key="8">
    <source>
        <dbReference type="Proteomes" id="UP001605036"/>
    </source>
</evidence>
<dbReference type="GO" id="GO:0005524">
    <property type="term" value="F:ATP binding"/>
    <property type="evidence" value="ECO:0007669"/>
    <property type="project" value="UniProtKB-KW"/>
</dbReference>
<dbReference type="PROSITE" id="PS50011">
    <property type="entry name" value="PROTEIN_KINASE_DOM"/>
    <property type="match status" value="1"/>
</dbReference>
<protein>
    <recommendedName>
        <fullName evidence="6">Protein kinase domain-containing protein</fullName>
    </recommendedName>
</protein>
<dbReference type="PANTHER" id="PTHR24349">
    <property type="entry name" value="SERINE/THREONINE-PROTEIN KINASE"/>
    <property type="match status" value="1"/>
</dbReference>
<dbReference type="AlphaFoldDB" id="A0ABD1YIP2"/>
<dbReference type="GO" id="GO:0004674">
    <property type="term" value="F:protein serine/threonine kinase activity"/>
    <property type="evidence" value="ECO:0007669"/>
    <property type="project" value="UniProtKB-KW"/>
</dbReference>
<sequence length="79" mass="9137">MWSIGVMAYEFLAGRLPFKVKGSSLDMASGGKLDFEEKTWQSVSAHAKDFILRLLEKDPKIRFTAMQALGHPWIRLYYR</sequence>
<accession>A0ABD1YIP2</accession>
<keyword evidence="2" id="KW-0808">Transferase</keyword>
<evidence type="ECO:0000256" key="1">
    <source>
        <dbReference type="ARBA" id="ARBA00022527"/>
    </source>
</evidence>